<organism evidence="3 4">
    <name type="scientific">Podospora appendiculata</name>
    <dbReference type="NCBI Taxonomy" id="314037"/>
    <lineage>
        <taxon>Eukaryota</taxon>
        <taxon>Fungi</taxon>
        <taxon>Dikarya</taxon>
        <taxon>Ascomycota</taxon>
        <taxon>Pezizomycotina</taxon>
        <taxon>Sordariomycetes</taxon>
        <taxon>Sordariomycetidae</taxon>
        <taxon>Sordariales</taxon>
        <taxon>Podosporaceae</taxon>
        <taxon>Podospora</taxon>
    </lineage>
</organism>
<keyword evidence="2" id="KW-0732">Signal</keyword>
<reference evidence="3" key="2">
    <citation type="submission" date="2023-06" db="EMBL/GenBank/DDBJ databases">
        <authorList>
            <consortium name="Lawrence Berkeley National Laboratory"/>
            <person name="Haridas S."/>
            <person name="Hensen N."/>
            <person name="Bonometti L."/>
            <person name="Westerberg I."/>
            <person name="Brannstrom I.O."/>
            <person name="Guillou S."/>
            <person name="Cros-Aarteil S."/>
            <person name="Calhoun S."/>
            <person name="Kuo A."/>
            <person name="Mondo S."/>
            <person name="Pangilinan J."/>
            <person name="Riley R."/>
            <person name="Labutti K."/>
            <person name="Andreopoulos B."/>
            <person name="Lipzen A."/>
            <person name="Chen C."/>
            <person name="Yanf M."/>
            <person name="Daum C."/>
            <person name="Ng V."/>
            <person name="Clum A."/>
            <person name="Steindorff A."/>
            <person name="Ohm R."/>
            <person name="Martin F."/>
            <person name="Silar P."/>
            <person name="Natvig D."/>
            <person name="Lalanne C."/>
            <person name="Gautier V."/>
            <person name="Ament-Velasquez S.L."/>
            <person name="Kruys A."/>
            <person name="Hutchinson M.I."/>
            <person name="Powell A.J."/>
            <person name="Barry K."/>
            <person name="Miller A.N."/>
            <person name="Grigoriev I.V."/>
            <person name="Debuchy R."/>
            <person name="Gladieux P."/>
            <person name="Thoren M.H."/>
            <person name="Johannesson H."/>
        </authorList>
    </citation>
    <scope>NUCLEOTIDE SEQUENCE</scope>
    <source>
        <strain evidence="3">CBS 314.62</strain>
    </source>
</reference>
<feature type="region of interest" description="Disordered" evidence="1">
    <location>
        <begin position="235"/>
        <end position="278"/>
    </location>
</feature>
<gene>
    <name evidence="3" type="ORF">B0T22DRAFT_445812</name>
</gene>
<reference evidence="3" key="1">
    <citation type="journal article" date="2023" name="Mol. Phylogenet. Evol.">
        <title>Genome-scale phylogeny and comparative genomics of the fungal order Sordariales.</title>
        <authorList>
            <person name="Hensen N."/>
            <person name="Bonometti L."/>
            <person name="Westerberg I."/>
            <person name="Brannstrom I.O."/>
            <person name="Guillou S."/>
            <person name="Cros-Aarteil S."/>
            <person name="Calhoun S."/>
            <person name="Haridas S."/>
            <person name="Kuo A."/>
            <person name="Mondo S."/>
            <person name="Pangilinan J."/>
            <person name="Riley R."/>
            <person name="LaButti K."/>
            <person name="Andreopoulos B."/>
            <person name="Lipzen A."/>
            <person name="Chen C."/>
            <person name="Yan M."/>
            <person name="Daum C."/>
            <person name="Ng V."/>
            <person name="Clum A."/>
            <person name="Steindorff A."/>
            <person name="Ohm R.A."/>
            <person name="Martin F."/>
            <person name="Silar P."/>
            <person name="Natvig D.O."/>
            <person name="Lalanne C."/>
            <person name="Gautier V."/>
            <person name="Ament-Velasquez S.L."/>
            <person name="Kruys A."/>
            <person name="Hutchinson M.I."/>
            <person name="Powell A.J."/>
            <person name="Barry K."/>
            <person name="Miller A.N."/>
            <person name="Grigoriev I.V."/>
            <person name="Debuchy R."/>
            <person name="Gladieux P."/>
            <person name="Hiltunen Thoren M."/>
            <person name="Johannesson H."/>
        </authorList>
    </citation>
    <scope>NUCLEOTIDE SEQUENCE</scope>
    <source>
        <strain evidence="3">CBS 314.62</strain>
    </source>
</reference>
<evidence type="ECO:0000256" key="1">
    <source>
        <dbReference type="SAM" id="MobiDB-lite"/>
    </source>
</evidence>
<evidence type="ECO:0000256" key="2">
    <source>
        <dbReference type="SAM" id="SignalP"/>
    </source>
</evidence>
<evidence type="ECO:0000313" key="3">
    <source>
        <dbReference type="EMBL" id="KAK3681135.1"/>
    </source>
</evidence>
<sequence>MHHLAILSLLSTLPGLVDIQDIHSIKKRKRDAEQDEEPKSKVPLETTKAPRFLSRQQREDLSEFRFKPGTSEEERWFELWELLFPEAPRPGSPYMNPEAFGDFAHFLEIFQNRGAEILMEELQKAAGIIELDLRPESDTSYVLQRALFHGLNTIQKRWLSGDDGPGVAADFARIEGPRVATPGDSGIAGHTDVTPTGATLWGPQGPPVHDGGWLDYLSPNLRRAFDLDDDYVELIPTEQDKEEEQRKREEKGEEKNEQEEDRREDKDIQSLHAADFMH</sequence>
<feature type="compositionally biased region" description="Basic and acidic residues" evidence="1">
    <location>
        <begin position="243"/>
        <end position="278"/>
    </location>
</feature>
<comment type="caution">
    <text evidence="3">The sequence shown here is derived from an EMBL/GenBank/DDBJ whole genome shotgun (WGS) entry which is preliminary data.</text>
</comment>
<dbReference type="EMBL" id="JAULSO010000008">
    <property type="protein sequence ID" value="KAK3681135.1"/>
    <property type="molecule type" value="Genomic_DNA"/>
</dbReference>
<evidence type="ECO:0000313" key="4">
    <source>
        <dbReference type="Proteomes" id="UP001270362"/>
    </source>
</evidence>
<proteinExistence type="predicted"/>
<keyword evidence="4" id="KW-1185">Reference proteome</keyword>
<name>A0AAE1C788_9PEZI</name>
<protein>
    <submittedName>
        <fullName evidence="3">Uncharacterized protein</fullName>
    </submittedName>
</protein>
<feature type="chain" id="PRO_5042018639" evidence="2">
    <location>
        <begin position="20"/>
        <end position="278"/>
    </location>
</feature>
<dbReference type="AlphaFoldDB" id="A0AAE1C788"/>
<feature type="region of interest" description="Disordered" evidence="1">
    <location>
        <begin position="27"/>
        <end position="49"/>
    </location>
</feature>
<dbReference type="Proteomes" id="UP001270362">
    <property type="component" value="Unassembled WGS sequence"/>
</dbReference>
<accession>A0AAE1C788</accession>
<feature type="signal peptide" evidence="2">
    <location>
        <begin position="1"/>
        <end position="19"/>
    </location>
</feature>